<accession>A0ABS2C945</accession>
<dbReference type="Pfam" id="PF00704">
    <property type="entry name" value="Glyco_hydro_18"/>
    <property type="match status" value="1"/>
</dbReference>
<keyword evidence="3" id="KW-0624">Polysaccharide degradation</keyword>
<reference evidence="5 6" key="1">
    <citation type="submission" date="2019-11" db="EMBL/GenBank/DDBJ databases">
        <title>Novel Deefgea species.</title>
        <authorList>
            <person name="Han J.-H."/>
        </authorList>
    </citation>
    <scope>NUCLEOTIDE SEQUENCE [LARGE SCALE GENOMIC DNA]</scope>
    <source>
        <strain evidence="5 6">LMG 24817</strain>
    </source>
</reference>
<evidence type="ECO:0000256" key="1">
    <source>
        <dbReference type="ARBA" id="ARBA00000822"/>
    </source>
</evidence>
<dbReference type="InterPro" id="IPR001223">
    <property type="entry name" value="Glyco_hydro18_cat"/>
</dbReference>
<comment type="caution">
    <text evidence="5">The sequence shown here is derived from an EMBL/GenBank/DDBJ whole genome shotgun (WGS) entry which is preliminary data.</text>
</comment>
<dbReference type="InterPro" id="IPR011583">
    <property type="entry name" value="Chitinase_II/V-like_cat"/>
</dbReference>
<evidence type="ECO:0000256" key="3">
    <source>
        <dbReference type="ARBA" id="ARBA00023024"/>
    </source>
</evidence>
<dbReference type="SUPFAM" id="SSF54556">
    <property type="entry name" value="Chitinase insertion domain"/>
    <property type="match status" value="1"/>
</dbReference>
<dbReference type="Gene3D" id="3.20.20.80">
    <property type="entry name" value="Glycosidases"/>
    <property type="match status" value="1"/>
</dbReference>
<name>A0ABS2C945_9NEIS</name>
<feature type="domain" description="GH18" evidence="4">
    <location>
        <begin position="29"/>
        <end position="397"/>
    </location>
</feature>
<evidence type="ECO:0000313" key="6">
    <source>
        <dbReference type="Proteomes" id="UP001195660"/>
    </source>
</evidence>
<comment type="catalytic activity">
    <reaction evidence="1">
        <text>Random endo-hydrolysis of N-acetyl-beta-D-glucosaminide (1-&gt;4)-beta-linkages in chitin and chitodextrins.</text>
        <dbReference type="EC" id="3.2.1.14"/>
    </reaction>
</comment>
<dbReference type="SMART" id="SM00636">
    <property type="entry name" value="Glyco_18"/>
    <property type="match status" value="1"/>
</dbReference>
<dbReference type="InterPro" id="IPR029070">
    <property type="entry name" value="Chitinase_insertion_sf"/>
</dbReference>
<dbReference type="EMBL" id="WOFE01000001">
    <property type="protein sequence ID" value="MBM5570160.1"/>
    <property type="molecule type" value="Genomic_DNA"/>
</dbReference>
<dbReference type="PROSITE" id="PS51910">
    <property type="entry name" value="GH18_2"/>
    <property type="match status" value="1"/>
</dbReference>
<dbReference type="EC" id="3.2.1.14" evidence="2"/>
<dbReference type="Gene3D" id="3.10.50.10">
    <property type="match status" value="1"/>
</dbReference>
<keyword evidence="3" id="KW-0146">Chitin degradation</keyword>
<dbReference type="Proteomes" id="UP001195660">
    <property type="component" value="Unassembled WGS sequence"/>
</dbReference>
<protein>
    <recommendedName>
        <fullName evidence="2">chitinase</fullName>
        <ecNumber evidence="2">3.2.1.14</ecNumber>
    </recommendedName>
</protein>
<dbReference type="InterPro" id="IPR017853">
    <property type="entry name" value="GH"/>
</dbReference>
<evidence type="ECO:0000256" key="2">
    <source>
        <dbReference type="ARBA" id="ARBA00012729"/>
    </source>
</evidence>
<gene>
    <name evidence="5" type="ORF">GM173_01035</name>
</gene>
<dbReference type="InterPro" id="IPR050314">
    <property type="entry name" value="Glycosyl_Hydrlase_18"/>
</dbReference>
<evidence type="ECO:0000313" key="5">
    <source>
        <dbReference type="EMBL" id="MBM5570160.1"/>
    </source>
</evidence>
<dbReference type="PANTHER" id="PTHR11177">
    <property type="entry name" value="CHITINASE"/>
    <property type="match status" value="1"/>
</dbReference>
<proteinExistence type="predicted"/>
<dbReference type="PANTHER" id="PTHR11177:SF317">
    <property type="entry name" value="CHITINASE 12-RELATED"/>
    <property type="match status" value="1"/>
</dbReference>
<sequence>MKKNNYIIASRITALLFLCVMSPIAISAEKLISYLPTWRDASVVSKVGPQLAKLDVGILSFIEVAADGSAFIPATTKAGADLWKAQFASARKTNPNFNCMWAIGGWTGSRNIAKVARTEAGRNKLVQSAIGIMRDSQCVGLDLDWEHPVTGGDYAADASPADLQNWVSLLRDLRKGLDAAGKADKKTYFLTVAVPANNGGWVMGGYDMKSALPLLDWVNLMAYDRAGAWSKTSTLQASLHAVPGDPDGNVLSTSKAVEYFLAQGAKPAQLVLGVPFYVRGLGGVAAGEKGDGLAQPMSGPGLKDEAEQGVATWGDFQLRYAKASGWKAYRSKEAGNAPYMYHAGKKELLTYDDPISLAEKVKFVKANQLGGVMIWEITQDDADFTLLNSVNQNLKGKK</sequence>
<keyword evidence="3" id="KW-0119">Carbohydrate metabolism</keyword>
<keyword evidence="6" id="KW-1185">Reference proteome</keyword>
<evidence type="ECO:0000259" key="4">
    <source>
        <dbReference type="PROSITE" id="PS51910"/>
    </source>
</evidence>
<dbReference type="RefSeq" id="WP_203569475.1">
    <property type="nucleotide sequence ID" value="NZ_WOFE01000001.1"/>
</dbReference>
<dbReference type="SUPFAM" id="SSF51445">
    <property type="entry name" value="(Trans)glycosidases"/>
    <property type="match status" value="1"/>
</dbReference>
<organism evidence="5 6">
    <name type="scientific">Deefgea chitinilytica</name>
    <dbReference type="NCBI Taxonomy" id="570276"/>
    <lineage>
        <taxon>Bacteria</taxon>
        <taxon>Pseudomonadati</taxon>
        <taxon>Pseudomonadota</taxon>
        <taxon>Betaproteobacteria</taxon>
        <taxon>Neisseriales</taxon>
        <taxon>Chitinibacteraceae</taxon>
        <taxon>Deefgea</taxon>
    </lineage>
</organism>